<dbReference type="Pfam" id="PF25577">
    <property type="entry name" value="TPR_TAF2_C"/>
    <property type="match status" value="1"/>
</dbReference>
<dbReference type="Pfam" id="PF25316">
    <property type="entry name" value="TAF2_3rd"/>
    <property type="match status" value="1"/>
</dbReference>
<reference evidence="11 12" key="3">
    <citation type="journal article" date="2015" name="Genome Announc.">
        <title>Draft Genome Sequence of the Archiascomycetous Yeast Saitoella complicata.</title>
        <authorList>
            <person name="Yamauchi K."/>
            <person name="Kondo S."/>
            <person name="Hamamoto M."/>
            <person name="Takahashi Y."/>
            <person name="Ogura Y."/>
            <person name="Hayashi T."/>
            <person name="Nishida H."/>
        </authorList>
    </citation>
    <scope>NUCLEOTIDE SEQUENCE [LARGE SCALE GENOMIC DNA]</scope>
    <source>
        <strain evidence="11 12">NRRL Y-17804</strain>
    </source>
</reference>
<dbReference type="FunFam" id="1.10.390.10:FF:000011">
    <property type="entry name" value="Transcription initiation factor TFIID subunit"/>
    <property type="match status" value="1"/>
</dbReference>
<protein>
    <recommendedName>
        <fullName evidence="3">Transcription initiation factor TFIID subunit 2</fullName>
    </recommendedName>
    <alternativeName>
        <fullName evidence="8">TBP-associated factor 2</fullName>
    </alternativeName>
</protein>
<keyword evidence="6" id="KW-0539">Nucleus</keyword>
<evidence type="ECO:0000256" key="8">
    <source>
        <dbReference type="ARBA" id="ARBA00076306"/>
    </source>
</evidence>
<dbReference type="GO" id="GO:0005669">
    <property type="term" value="C:transcription factor TFIID complex"/>
    <property type="evidence" value="ECO:0007669"/>
    <property type="project" value="InterPro"/>
</dbReference>
<feature type="domain" description="Transcription initiation factor TFIID subunit 2 Ig-like" evidence="9">
    <location>
        <begin position="578"/>
        <end position="764"/>
    </location>
</feature>
<evidence type="ECO:0000256" key="2">
    <source>
        <dbReference type="ARBA" id="ARBA00010937"/>
    </source>
</evidence>
<name>A0A0E9NIF8_SAICN</name>
<dbReference type="GO" id="GO:0003682">
    <property type="term" value="F:chromatin binding"/>
    <property type="evidence" value="ECO:0007669"/>
    <property type="project" value="TreeGrafter"/>
</dbReference>
<dbReference type="Gene3D" id="1.10.390.10">
    <property type="entry name" value="Neutral Protease Domain 2"/>
    <property type="match status" value="1"/>
</dbReference>
<dbReference type="InterPro" id="IPR042097">
    <property type="entry name" value="Aminopeptidase_N-like_N_sf"/>
</dbReference>
<keyword evidence="5" id="KW-0804">Transcription</keyword>
<dbReference type="STRING" id="698492.A0A0E9NIF8"/>
<dbReference type="SUPFAM" id="SSF55486">
    <property type="entry name" value="Metalloproteases ('zincins'), catalytic domain"/>
    <property type="match status" value="1"/>
</dbReference>
<dbReference type="Proteomes" id="UP000033140">
    <property type="component" value="Unassembled WGS sequence"/>
</dbReference>
<comment type="subcellular location">
    <subcellularLocation>
        <location evidence="1">Nucleus</location>
    </subcellularLocation>
</comment>
<evidence type="ECO:0000256" key="7">
    <source>
        <dbReference type="ARBA" id="ARBA00025346"/>
    </source>
</evidence>
<dbReference type="AlphaFoldDB" id="A0A0E9NIF8"/>
<dbReference type="PANTHER" id="PTHR15137:SF9">
    <property type="entry name" value="TRANSCRIPTION INITIATION FACTOR TFIID SUBUNIT 2"/>
    <property type="match status" value="1"/>
</dbReference>
<dbReference type="CDD" id="cd09839">
    <property type="entry name" value="M1_like_TAF2"/>
    <property type="match status" value="1"/>
</dbReference>
<keyword evidence="12" id="KW-1185">Reference proteome</keyword>
<keyword evidence="4" id="KW-0805">Transcription regulation</keyword>
<feature type="domain" description="Transcription initiation factor TFIID subunit 2 TPR repeats" evidence="10">
    <location>
        <begin position="766"/>
        <end position="1053"/>
    </location>
</feature>
<dbReference type="InterPro" id="IPR027268">
    <property type="entry name" value="Peptidase_M4/M1_CTD_sf"/>
</dbReference>
<proteinExistence type="inferred from homology"/>
<dbReference type="InterPro" id="IPR037813">
    <property type="entry name" value="TAF2"/>
</dbReference>
<reference evidence="11 12" key="1">
    <citation type="journal article" date="2011" name="J. Gen. Appl. Microbiol.">
        <title>Draft genome sequencing of the enigmatic yeast Saitoella complicata.</title>
        <authorList>
            <person name="Nishida H."/>
            <person name="Hamamoto M."/>
            <person name="Sugiyama J."/>
        </authorList>
    </citation>
    <scope>NUCLEOTIDE SEQUENCE [LARGE SCALE GENOMIC DNA]</scope>
    <source>
        <strain evidence="11 12">NRRL Y-17804</strain>
    </source>
</reference>
<sequence>MPVPDDPLRGYTPGHQRVNLDVDLANKALKGWTEITIVPTDPALKALRLNCRQIKVSAVTVNGKEAPFSLKHDLTKLKLPEGSDVHQHHLLRTKLDGVLHAADVGGELAISFPKGVRVEPQKEPLAFVTSQPMANGRSDSPIPGTPAALPTANPFGINYASITVRIDFTLEDTNMGLYFVGCEPDDKRYPHCFTTNTPIPGATSSWIPCMDGLWDRCTWEFEFTVPKTLRHLNARPSTTNATMDSIDTAMTDADRPDTAETAAPLNDAGEDIDITVICSGDQTDERSHPTDRSRKILSFALASPVAAQHIAFAIGPFTRVSLTEFRDSEEDDAMGMSAVEVLGYCLPLRESDMRNTCAFMYKAIDFFVREYGSYPFTNFKLCFVDEAPVQALASASLAICSNNMLFPADVIDRMYEVTNALTYTLASQWVGVNIVAKGWEDMWIVIGLGYYITGLFMRKLMGNNEYRFRLKKEAEEVCRQDVGRPSLMYHGIMAPFDYEALNFIALKAPVVLHILERRLTKSGGSLGLSRAIPKLFLQAMTGDLVNGCLSTAYFIRTCEKISHTKLDVFTDQWIYGTGYPVFKITQRFNRKKMVIEMTIKQDQTTAILPRPLDAENFVQEALKYNRYEEPPEVNPVFTGPMTIRIHEADGTPYDHVVEIKDALTKVDIQYNAKYKRLKRKRRQAMKPGLVVAANSDGTSDTPAAEQEIVLQCLGDVLQTEEDAFLWKLTDWTKDEEDRMSAEAFEWIRIDADFEWICRSSVNQPEHMWISQLQQDRDVIAQYEAVHALAVNKENPIISTTMIRTLMDTRYYYGVRLEAAYALAKSATEELEWIGHFHLNKAFRDLFCYENSTIPLPNDFEDFTRYHVMCAIVEAISRIRDNQQKAPAGVKQFLLDLLKYNDNSGNDYSDAFYLAKIMGALAATLVSSEAAISQFTFDFGDNENNDAGFSEVVVKEIERCQRMDQWLPSYQNIISRKAIEVKETLTKKRLIKPNFKEYLAYTQEENFDPLRMKAFEALIDLGALRQASLAKYVFFALTSDPSPVVRRHLVKTILRGFGDVAIGGRPQSAGEGGGLDDMIIEEESGDIAAEERRQALARANPGGAIDALQREIAESDLLKKLLWDAANSTELDLLSRRDLLDLCQLLFTTKDSYLVKLKLPKPRLRATYLGKGKIVFRKELPWPRPPKKQEIKKEESPATPVLAPTIKLKLPTLKIKLGGGGGGVFGCDDMESVLAYRCWALGYLCYLVPRCVSAWLVTIDHYPISWVYEFVQPLSV</sequence>
<evidence type="ECO:0000256" key="1">
    <source>
        <dbReference type="ARBA" id="ARBA00004123"/>
    </source>
</evidence>
<dbReference type="Gene3D" id="2.60.40.1730">
    <property type="entry name" value="tricorn interacting facor f3 domain"/>
    <property type="match status" value="1"/>
</dbReference>
<accession>A0A0E9NIF8</accession>
<dbReference type="InterPro" id="IPR057345">
    <property type="entry name" value="Ig-like_TAF2"/>
</dbReference>
<evidence type="ECO:0000256" key="6">
    <source>
        <dbReference type="ARBA" id="ARBA00023242"/>
    </source>
</evidence>
<reference evidence="11 12" key="2">
    <citation type="journal article" date="2014" name="J. Gen. Appl. Microbiol.">
        <title>The early diverging ascomycetous budding yeast Saitoella complicata has three histone deacetylases belonging to the Clr6, Hos2, and Rpd3 lineages.</title>
        <authorList>
            <person name="Nishida H."/>
            <person name="Matsumoto T."/>
            <person name="Kondo S."/>
            <person name="Hamamoto M."/>
            <person name="Yoshikawa H."/>
        </authorList>
    </citation>
    <scope>NUCLEOTIDE SEQUENCE [LARGE SCALE GENOMIC DNA]</scope>
    <source>
        <strain evidence="11 12">NRRL Y-17804</strain>
    </source>
</reference>
<evidence type="ECO:0000256" key="5">
    <source>
        <dbReference type="ARBA" id="ARBA00023163"/>
    </source>
</evidence>
<dbReference type="EMBL" id="BACD03000024">
    <property type="protein sequence ID" value="GAO49598.1"/>
    <property type="molecule type" value="Genomic_DNA"/>
</dbReference>
<dbReference type="OMA" id="EQPDYQW"/>
<comment type="similarity">
    <text evidence="2">Belongs to the TAF2 family.</text>
</comment>
<dbReference type="PANTHER" id="PTHR15137">
    <property type="entry name" value="TRANSCRIPTION INITIATION FACTOR TFIID"/>
    <property type="match status" value="1"/>
</dbReference>
<dbReference type="SUPFAM" id="SSF63737">
    <property type="entry name" value="Leukotriene A4 hydrolase N-terminal domain"/>
    <property type="match status" value="1"/>
</dbReference>
<evidence type="ECO:0000256" key="4">
    <source>
        <dbReference type="ARBA" id="ARBA00023015"/>
    </source>
</evidence>
<evidence type="ECO:0000313" key="11">
    <source>
        <dbReference type="EMBL" id="GAO49598.1"/>
    </source>
</evidence>
<dbReference type="InterPro" id="IPR057991">
    <property type="entry name" value="TPR_TAF2_C"/>
</dbReference>
<dbReference type="GO" id="GO:0000976">
    <property type="term" value="F:transcription cis-regulatory region binding"/>
    <property type="evidence" value="ECO:0007669"/>
    <property type="project" value="TreeGrafter"/>
</dbReference>
<comment type="caution">
    <text evidence="11">The sequence shown here is derived from an EMBL/GenBank/DDBJ whole genome shotgun (WGS) entry which is preliminary data.</text>
</comment>
<dbReference type="GO" id="GO:0006367">
    <property type="term" value="P:transcription initiation at RNA polymerase II promoter"/>
    <property type="evidence" value="ECO:0007669"/>
    <property type="project" value="TreeGrafter"/>
</dbReference>
<gene>
    <name evidence="11" type="ORF">G7K_3747-t1</name>
</gene>
<evidence type="ECO:0000259" key="10">
    <source>
        <dbReference type="Pfam" id="PF25577"/>
    </source>
</evidence>
<evidence type="ECO:0000313" key="12">
    <source>
        <dbReference type="Proteomes" id="UP000033140"/>
    </source>
</evidence>
<evidence type="ECO:0000259" key="9">
    <source>
        <dbReference type="Pfam" id="PF25316"/>
    </source>
</evidence>
<dbReference type="GO" id="GO:0016251">
    <property type="term" value="F:RNA polymerase II general transcription initiation factor activity"/>
    <property type="evidence" value="ECO:0007669"/>
    <property type="project" value="TreeGrafter"/>
</dbReference>
<evidence type="ECO:0000256" key="3">
    <source>
        <dbReference type="ARBA" id="ARBA00017363"/>
    </source>
</evidence>
<organism evidence="11 12">
    <name type="scientific">Saitoella complicata (strain BCRC 22490 / CBS 7301 / JCM 7358 / NBRC 10748 / NRRL Y-17804)</name>
    <dbReference type="NCBI Taxonomy" id="698492"/>
    <lineage>
        <taxon>Eukaryota</taxon>
        <taxon>Fungi</taxon>
        <taxon>Dikarya</taxon>
        <taxon>Ascomycota</taxon>
        <taxon>Taphrinomycotina</taxon>
        <taxon>Taphrinomycotina incertae sedis</taxon>
        <taxon>Saitoella</taxon>
    </lineage>
</organism>
<comment type="function">
    <text evidence="7">Functions as a component of the DNA-binding general transcription factor complex TFIID. Binding of TFIID to a promoter (with or without TATA element) is the initial step in pre-initiation complex (PIC) formation. TFIID plays a key role in the regulation of gene expression by RNA polymerase II through different activities such as transcription activator interaction, core promoter recognition and selectivity, TFIIA and TFIIB interaction, chromatin modification (histone acetylation by TAF1), facilitation of DNA opening and initiation of transcription.</text>
</comment>